<keyword evidence="12 14" id="KW-0472">Membrane</keyword>
<dbReference type="Pfam" id="PF08515">
    <property type="entry name" value="TGF_beta_GS"/>
    <property type="match status" value="1"/>
</dbReference>
<keyword evidence="6 14" id="KW-0812">Transmembrane</keyword>
<dbReference type="InterPro" id="IPR000333">
    <property type="entry name" value="TGFB_receptor"/>
</dbReference>
<evidence type="ECO:0000256" key="7">
    <source>
        <dbReference type="ARBA" id="ARBA00022729"/>
    </source>
</evidence>
<evidence type="ECO:0000256" key="6">
    <source>
        <dbReference type="ARBA" id="ARBA00022692"/>
    </source>
</evidence>
<evidence type="ECO:0000256" key="9">
    <source>
        <dbReference type="ARBA" id="ARBA00022777"/>
    </source>
</evidence>
<dbReference type="Pfam" id="PF04666">
    <property type="entry name" value="MGAT4_cons"/>
    <property type="match status" value="1"/>
</dbReference>
<evidence type="ECO:0000256" key="12">
    <source>
        <dbReference type="ARBA" id="ARBA00023136"/>
    </source>
</evidence>
<dbReference type="EMBL" id="OU015569">
    <property type="protein sequence ID" value="CAG5099516.1"/>
    <property type="molecule type" value="Genomic_DNA"/>
</dbReference>
<dbReference type="SMART" id="SM00220">
    <property type="entry name" value="S_TKc"/>
    <property type="match status" value="1"/>
</dbReference>
<evidence type="ECO:0000256" key="11">
    <source>
        <dbReference type="ARBA" id="ARBA00022989"/>
    </source>
</evidence>
<evidence type="ECO:0000256" key="5">
    <source>
        <dbReference type="ARBA" id="ARBA00022679"/>
    </source>
</evidence>
<dbReference type="InterPro" id="IPR057279">
    <property type="entry name" value="MGAT4"/>
</dbReference>
<dbReference type="PANTHER" id="PTHR23255:SF71">
    <property type="entry name" value="RECEPTOR PROTEIN SERINE_THREONINE KINASE"/>
    <property type="match status" value="1"/>
</dbReference>
<dbReference type="PROSITE" id="PS51256">
    <property type="entry name" value="GS"/>
    <property type="match status" value="1"/>
</dbReference>
<dbReference type="Gene3D" id="3.30.200.20">
    <property type="entry name" value="Phosphorylase Kinase, domain 1"/>
    <property type="match status" value="1"/>
</dbReference>
<dbReference type="PANTHER" id="PTHR23255">
    <property type="entry name" value="TRANSFORMING GROWTH FACTOR-BETA RECEPTOR TYPE I AND II"/>
    <property type="match status" value="1"/>
</dbReference>
<feature type="domain" description="GS" evidence="16">
    <location>
        <begin position="779"/>
        <end position="820"/>
    </location>
</feature>
<evidence type="ECO:0000259" key="15">
    <source>
        <dbReference type="PROSITE" id="PS50011"/>
    </source>
</evidence>
<protein>
    <recommendedName>
        <fullName evidence="3">receptor protein serine/threonine kinase</fullName>
        <ecNumber evidence="3">2.7.11.30</ecNumber>
    </recommendedName>
</protein>
<keyword evidence="11 14" id="KW-1133">Transmembrane helix</keyword>
<dbReference type="InterPro" id="IPR008271">
    <property type="entry name" value="Ser/Thr_kinase_AS"/>
</dbReference>
<keyword evidence="4" id="KW-0723">Serine/threonine-protein kinase</keyword>
<dbReference type="InterPro" id="IPR003605">
    <property type="entry name" value="GS_dom"/>
</dbReference>
<comment type="similarity">
    <text evidence="2">Belongs to the protein kinase superfamily. TKL Ser/Thr protein kinase family. TGFB receptor subfamily.</text>
</comment>
<evidence type="ECO:0000256" key="2">
    <source>
        <dbReference type="ARBA" id="ARBA00009605"/>
    </source>
</evidence>
<accession>A0ABN7SKQ4</accession>
<evidence type="ECO:0000256" key="3">
    <source>
        <dbReference type="ARBA" id="ARBA00012401"/>
    </source>
</evidence>
<dbReference type="Pfam" id="PF00069">
    <property type="entry name" value="Pkinase"/>
    <property type="match status" value="1"/>
</dbReference>
<keyword evidence="13" id="KW-0675">Receptor</keyword>
<proteinExistence type="inferred from homology"/>
<keyword evidence="10" id="KW-0067">ATP-binding</keyword>
<comment type="subcellular location">
    <subcellularLocation>
        <location evidence="1">Membrane</location>
        <topology evidence="1">Single-pass type I membrane protein</topology>
    </subcellularLocation>
</comment>
<feature type="transmembrane region" description="Helical" evidence="14">
    <location>
        <begin position="721"/>
        <end position="740"/>
    </location>
</feature>
<sequence length="1154" mass="130710">MRGIYNRGQVFLFVILFTIVLWKVYTNDTDEKVRHLRNAIQDIERVQRYTSSKLELISNGLDKLTRLNHTKLELRGIQNLKSSLSSISFPGPAEFLDHLPSEFSFTPLVDLGPDAIDVDYLLGIPTVSREIHSYLLETLDSIVEGTKNFKGKFGIVIYVGDENEELVKGIYADIQARLPGKPIKVISPPADYYPNWAEIDESNINSFGDGPERKKWRRKQNLDYLFLWSYSLGKSKFYIQLEDDIIAKPDFLTFIDKSIMNEPRGWFMLEFSNLGFIGKCFRDSDLRGLANFVMLFYKEKPVDWLLDNYLSTKVCSPEKSDKDCTTAKHKIKRTKKPSQFQHVGKHSSLNGKVQNLRDASFSPKKGKVTSSRSPELSSMLTNIPAYKKFTLERFWQNKAYFWGTEFDDGSFIILNFADELDVSQITVLTGGEQNPNDIMPEESTVSLFDRELAEYDARNTRAEDVFKKEKTKLPVPNINTTTSSCSVKVLVLKPLSCTIRSLETKKTSFSFCRVTRQRVYGRNMWLPAMASLVGLALASPEQDTTLESSQVNPANEKDTNLLVCRCGMDSSDPKSNDANSKCRRIQYHKDSRGIEGNYSGVHIVNDTACAIDLKIHPKGVCKKDVYVDGQSSGFNNVYNAIKITWECTIIDDNEDHFPQTCKSLNKRDVYCCNRTAEVCDDASWCPRTDEKEDPQFCNDLKQTKLESLFWKDRQYKNAKDALYIIVVSILLTIFLSFCTYRRYPDRARMLALSVFGTCCNMINLPSTNGPYNPVDMISGEPGDSNDRTDITILHNGSHEEDTSGSGQGAPVCVQRTIAREIKQLEKLAKGRYGTVYKGEYKTQFVAVKKFHTKEEDSWKREVELYNTQSLAHTNILRFIAADNRDNGVATELWLVTDYHENGSLYDFLSSNVLTEEMCVNMAFSIVSGLHHLHQEIDGLVTKKRTIAHRDIKSKNILVTKDFQCCIADLGLACECGPNGTILAGSVESELTPSAVAQMSTVGTVRYVAPEFLKLEVQNELFNPFMDLTKADIYSTALVLWELLNRTVGFFGSDAESVPEYQQPYDGMVQSEPTIPDMKRIVVDQRQRPPIPSTISERLSTGANEAPSSENRLDILVGIVNECWTEKPATRLKALRIKKDLIPLLTVNDPLQSNR</sequence>
<keyword evidence="8" id="KW-0547">Nucleotide-binding</keyword>
<dbReference type="SUPFAM" id="SSF56112">
    <property type="entry name" value="Protein kinase-like (PK-like)"/>
    <property type="match status" value="1"/>
</dbReference>
<keyword evidence="9" id="KW-0418">Kinase</keyword>
<evidence type="ECO:0000256" key="13">
    <source>
        <dbReference type="ARBA" id="ARBA00023170"/>
    </source>
</evidence>
<dbReference type="EC" id="2.7.11.30" evidence="3"/>
<reference evidence="17 18" key="1">
    <citation type="submission" date="2021-04" db="EMBL/GenBank/DDBJ databases">
        <authorList>
            <person name="Bliznina A."/>
        </authorList>
    </citation>
    <scope>NUCLEOTIDE SEQUENCE [LARGE SCALE GENOMIC DNA]</scope>
</reference>
<organism evidence="17 18">
    <name type="scientific">Oikopleura dioica</name>
    <name type="common">Tunicate</name>
    <dbReference type="NCBI Taxonomy" id="34765"/>
    <lineage>
        <taxon>Eukaryota</taxon>
        <taxon>Metazoa</taxon>
        <taxon>Chordata</taxon>
        <taxon>Tunicata</taxon>
        <taxon>Appendicularia</taxon>
        <taxon>Copelata</taxon>
        <taxon>Oikopleuridae</taxon>
        <taxon>Oikopleura</taxon>
    </lineage>
</organism>
<keyword evidence="18" id="KW-1185">Reference proteome</keyword>
<dbReference type="PROSITE" id="PS50011">
    <property type="entry name" value="PROTEIN_KINASE_DOM"/>
    <property type="match status" value="1"/>
</dbReference>
<gene>
    <name evidence="17" type="ORF">OKIOD_LOCUS8119</name>
</gene>
<evidence type="ECO:0000256" key="10">
    <source>
        <dbReference type="ARBA" id="ARBA00022840"/>
    </source>
</evidence>
<dbReference type="PROSITE" id="PS00108">
    <property type="entry name" value="PROTEIN_KINASE_ST"/>
    <property type="match status" value="1"/>
</dbReference>
<dbReference type="SMART" id="SM00467">
    <property type="entry name" value="GS"/>
    <property type="match status" value="1"/>
</dbReference>
<dbReference type="InterPro" id="IPR000719">
    <property type="entry name" value="Prot_kinase_dom"/>
</dbReference>
<evidence type="ECO:0000256" key="4">
    <source>
        <dbReference type="ARBA" id="ARBA00022527"/>
    </source>
</evidence>
<evidence type="ECO:0000313" key="17">
    <source>
        <dbReference type="EMBL" id="CAG5099516.1"/>
    </source>
</evidence>
<evidence type="ECO:0000259" key="16">
    <source>
        <dbReference type="PROSITE" id="PS51256"/>
    </source>
</evidence>
<dbReference type="InterPro" id="IPR011009">
    <property type="entry name" value="Kinase-like_dom_sf"/>
</dbReference>
<evidence type="ECO:0000313" key="18">
    <source>
        <dbReference type="Proteomes" id="UP001158576"/>
    </source>
</evidence>
<evidence type="ECO:0000256" key="1">
    <source>
        <dbReference type="ARBA" id="ARBA00004479"/>
    </source>
</evidence>
<evidence type="ECO:0000256" key="14">
    <source>
        <dbReference type="SAM" id="Phobius"/>
    </source>
</evidence>
<feature type="domain" description="Protein kinase" evidence="15">
    <location>
        <begin position="821"/>
        <end position="1144"/>
    </location>
</feature>
<name>A0ABN7SKQ4_OIKDI</name>
<evidence type="ECO:0000256" key="8">
    <source>
        <dbReference type="ARBA" id="ARBA00022741"/>
    </source>
</evidence>
<keyword evidence="7" id="KW-0732">Signal</keyword>
<dbReference type="Gene3D" id="1.10.510.10">
    <property type="entry name" value="Transferase(Phosphotransferase) domain 1"/>
    <property type="match status" value="1"/>
</dbReference>
<keyword evidence="5" id="KW-0808">Transferase</keyword>
<dbReference type="Proteomes" id="UP001158576">
    <property type="component" value="Chromosome XSR"/>
</dbReference>